<gene>
    <name evidence="3" type="ORF">GCM10022399_34020</name>
</gene>
<evidence type="ECO:0000256" key="1">
    <source>
        <dbReference type="SAM" id="MobiDB-lite"/>
    </source>
</evidence>
<organism evidence="3 4">
    <name type="scientific">Terrabacter ginsenosidimutans</name>
    <dbReference type="NCBI Taxonomy" id="490575"/>
    <lineage>
        <taxon>Bacteria</taxon>
        <taxon>Bacillati</taxon>
        <taxon>Actinomycetota</taxon>
        <taxon>Actinomycetes</taxon>
        <taxon>Micrococcales</taxon>
        <taxon>Intrasporangiaceae</taxon>
        <taxon>Terrabacter</taxon>
    </lineage>
</organism>
<keyword evidence="2" id="KW-0472">Membrane</keyword>
<dbReference type="Proteomes" id="UP001501468">
    <property type="component" value="Unassembled WGS sequence"/>
</dbReference>
<protein>
    <submittedName>
        <fullName evidence="3">Uncharacterized protein</fullName>
    </submittedName>
</protein>
<dbReference type="RefSeq" id="WP_344949261.1">
    <property type="nucleotide sequence ID" value="NZ_BAABDC010000006.1"/>
</dbReference>
<feature type="transmembrane region" description="Helical" evidence="2">
    <location>
        <begin position="6"/>
        <end position="35"/>
    </location>
</feature>
<evidence type="ECO:0000256" key="2">
    <source>
        <dbReference type="SAM" id="Phobius"/>
    </source>
</evidence>
<keyword evidence="2" id="KW-1133">Transmembrane helix</keyword>
<name>A0ABP7E5V1_9MICO</name>
<evidence type="ECO:0000313" key="4">
    <source>
        <dbReference type="Proteomes" id="UP001501468"/>
    </source>
</evidence>
<evidence type="ECO:0000313" key="3">
    <source>
        <dbReference type="EMBL" id="GAA3714561.1"/>
    </source>
</evidence>
<feature type="region of interest" description="Disordered" evidence="1">
    <location>
        <begin position="43"/>
        <end position="81"/>
    </location>
</feature>
<feature type="compositionally biased region" description="Basic and acidic residues" evidence="1">
    <location>
        <begin position="70"/>
        <end position="81"/>
    </location>
</feature>
<comment type="caution">
    <text evidence="3">The sequence shown here is derived from an EMBL/GenBank/DDBJ whole genome shotgun (WGS) entry which is preliminary data.</text>
</comment>
<dbReference type="EMBL" id="BAABDC010000006">
    <property type="protein sequence ID" value="GAA3714561.1"/>
    <property type="molecule type" value="Genomic_DNA"/>
</dbReference>
<proteinExistence type="predicted"/>
<keyword evidence="2" id="KW-0812">Transmembrane</keyword>
<feature type="compositionally biased region" description="Basic residues" evidence="1">
    <location>
        <begin position="43"/>
        <end position="54"/>
    </location>
</feature>
<reference evidence="4" key="1">
    <citation type="journal article" date="2019" name="Int. J. Syst. Evol. Microbiol.">
        <title>The Global Catalogue of Microorganisms (GCM) 10K type strain sequencing project: providing services to taxonomists for standard genome sequencing and annotation.</title>
        <authorList>
            <consortium name="The Broad Institute Genomics Platform"/>
            <consortium name="The Broad Institute Genome Sequencing Center for Infectious Disease"/>
            <person name="Wu L."/>
            <person name="Ma J."/>
        </authorList>
    </citation>
    <scope>NUCLEOTIDE SEQUENCE [LARGE SCALE GENOMIC DNA]</scope>
    <source>
        <strain evidence="4">JCM 17125</strain>
    </source>
</reference>
<sequence length="81" mass="9047">MFSPRNLIIAGVVLIAIALGPSGHGLWWLVGFLWFLPHAARHRHGCGPGGRRRRDHDLPEEAVPVVTPDPSRDRHEAFPTR</sequence>
<keyword evidence="4" id="KW-1185">Reference proteome</keyword>
<accession>A0ABP7E5V1</accession>